<sequence>MALANARGSRSILSLIDQYAVETPSRVWAAVPLDDSDLGKGFTDITFTRLANAINHAAAWMTQNLGPASMPYETIAYTGPKDLRYPIVALAVAKISRKLLLPSPYASKNAQAHLLDHSDCRYFLHAASFGEEVKKVLFSTQRQQAKSIEIPSLGDWLTEKKAPYLPFSGPWKDVASIPWLIFHTSGTTGLPKLVTYTHQMMASLDAAELMPDGNEETMNRHFEKKRWYTPLPSLHFVGMTVALQFTVYLGAVLVVGPASPGPTSPHIARCVLERGKVEGAMLPPALIEGLCEDDAGLESLRRLEHLYFAGAPMPRKAAEKLLGHVPVKPAMGSTEAGAYFLKIIDQDDWEYYSFRPAMGLKFRLFAKDLYEPVFVRHPSIERWQQVFQVYPDLQEFSTKDLFSPHPSMPGRWKYVGRTDDVVILSHGECLYAAGLEEMITAHADLSAVLIGGQGRARPFAIIESKGNLPMSTEDHASFISVIDSVNKSSSELVKLHSDMLIYARSEKPLVRTPKGTIARRESEQLYAKEIELLYVT</sequence>
<dbReference type="EMBL" id="MU003544">
    <property type="protein sequence ID" value="KAF2463873.1"/>
    <property type="molecule type" value="Genomic_DNA"/>
</dbReference>
<evidence type="ECO:0000313" key="1">
    <source>
        <dbReference type="EMBL" id="KAF2463873.1"/>
    </source>
</evidence>
<keyword evidence="2" id="KW-1185">Reference proteome</keyword>
<proteinExistence type="predicted"/>
<protein>
    <submittedName>
        <fullName evidence="1">AMP-binding enzyme</fullName>
    </submittedName>
</protein>
<comment type="caution">
    <text evidence="1">The sequence shown here is derived from an EMBL/GenBank/DDBJ whole genome shotgun (WGS) entry which is preliminary data.</text>
</comment>
<name>A0ACB6QA80_9PLEO</name>
<organism evidence="1 2">
    <name type="scientific">Lindgomyces ingoldianus</name>
    <dbReference type="NCBI Taxonomy" id="673940"/>
    <lineage>
        <taxon>Eukaryota</taxon>
        <taxon>Fungi</taxon>
        <taxon>Dikarya</taxon>
        <taxon>Ascomycota</taxon>
        <taxon>Pezizomycotina</taxon>
        <taxon>Dothideomycetes</taxon>
        <taxon>Pleosporomycetidae</taxon>
        <taxon>Pleosporales</taxon>
        <taxon>Lindgomycetaceae</taxon>
        <taxon>Lindgomyces</taxon>
    </lineage>
</organism>
<dbReference type="Proteomes" id="UP000799755">
    <property type="component" value="Unassembled WGS sequence"/>
</dbReference>
<accession>A0ACB6QA80</accession>
<reference evidence="1" key="1">
    <citation type="journal article" date="2020" name="Stud. Mycol.">
        <title>101 Dothideomycetes genomes: a test case for predicting lifestyles and emergence of pathogens.</title>
        <authorList>
            <person name="Haridas S."/>
            <person name="Albert R."/>
            <person name="Binder M."/>
            <person name="Bloem J."/>
            <person name="Labutti K."/>
            <person name="Salamov A."/>
            <person name="Andreopoulos B."/>
            <person name="Baker S."/>
            <person name="Barry K."/>
            <person name="Bills G."/>
            <person name="Bluhm B."/>
            <person name="Cannon C."/>
            <person name="Castanera R."/>
            <person name="Culley D."/>
            <person name="Daum C."/>
            <person name="Ezra D."/>
            <person name="Gonzalez J."/>
            <person name="Henrissat B."/>
            <person name="Kuo A."/>
            <person name="Liang C."/>
            <person name="Lipzen A."/>
            <person name="Lutzoni F."/>
            <person name="Magnuson J."/>
            <person name="Mondo S."/>
            <person name="Nolan M."/>
            <person name="Ohm R."/>
            <person name="Pangilinan J."/>
            <person name="Park H.-J."/>
            <person name="Ramirez L."/>
            <person name="Alfaro M."/>
            <person name="Sun H."/>
            <person name="Tritt A."/>
            <person name="Yoshinaga Y."/>
            <person name="Zwiers L.-H."/>
            <person name="Turgeon B."/>
            <person name="Goodwin S."/>
            <person name="Spatafora J."/>
            <person name="Crous P."/>
            <person name="Grigoriev I."/>
        </authorList>
    </citation>
    <scope>NUCLEOTIDE SEQUENCE</scope>
    <source>
        <strain evidence="1">ATCC 200398</strain>
    </source>
</reference>
<gene>
    <name evidence="1" type="ORF">BDR25DRAFT_297323</name>
</gene>
<evidence type="ECO:0000313" key="2">
    <source>
        <dbReference type="Proteomes" id="UP000799755"/>
    </source>
</evidence>